<reference evidence="6 7" key="1">
    <citation type="submission" date="2017-08" db="EMBL/GenBank/DDBJ databases">
        <title>Draft genome sequences of 64 type strains of genus Staph aureus.</title>
        <authorList>
            <person name="Cole K."/>
            <person name="Golubchik T."/>
            <person name="Russell J."/>
            <person name="Foster D."/>
            <person name="Llewelyn M."/>
            <person name="Wilson D."/>
            <person name="Crook D."/>
            <person name="Paul J."/>
        </authorList>
    </citation>
    <scope>NUCLEOTIDE SEQUENCE [LARGE SCALE GENOMIC DNA]</scope>
    <source>
        <strain evidence="6 7">DSM 29875</strain>
    </source>
</reference>
<evidence type="ECO:0000313" key="7">
    <source>
        <dbReference type="Proteomes" id="UP000242712"/>
    </source>
</evidence>
<dbReference type="AlphaFoldDB" id="A0A2K4FAC6"/>
<dbReference type="InterPro" id="IPR030678">
    <property type="entry name" value="Peptide/Ni-bd"/>
</dbReference>
<dbReference type="NCBIfam" id="NF045468">
    <property type="entry name" value="Opp5A_nikA"/>
    <property type="match status" value="1"/>
</dbReference>
<dbReference type="InterPro" id="IPR039424">
    <property type="entry name" value="SBP_5"/>
</dbReference>
<comment type="caution">
    <text evidence="6">The sequence shown here is derived from an EMBL/GenBank/DDBJ whole genome shotgun (WGS) entry which is preliminary data.</text>
</comment>
<dbReference type="GO" id="GO:0015833">
    <property type="term" value="P:peptide transport"/>
    <property type="evidence" value="ECO:0007669"/>
    <property type="project" value="TreeGrafter"/>
</dbReference>
<feature type="chain" id="PRO_5014426457" evidence="4">
    <location>
        <begin position="22"/>
        <end position="492"/>
    </location>
</feature>
<evidence type="ECO:0000256" key="3">
    <source>
        <dbReference type="ARBA" id="ARBA00022729"/>
    </source>
</evidence>
<dbReference type="InterPro" id="IPR050035">
    <property type="entry name" value="NikA"/>
</dbReference>
<dbReference type="GeneID" id="98298504"/>
<name>A0A2K4FAC6_9STAP</name>
<dbReference type="GO" id="GO:0043190">
    <property type="term" value="C:ATP-binding cassette (ABC) transporter complex"/>
    <property type="evidence" value="ECO:0007669"/>
    <property type="project" value="InterPro"/>
</dbReference>
<evidence type="ECO:0000259" key="5">
    <source>
        <dbReference type="Pfam" id="PF00496"/>
    </source>
</evidence>
<dbReference type="OrthoDB" id="9796817at2"/>
<dbReference type="GO" id="GO:1904680">
    <property type="term" value="F:peptide transmembrane transporter activity"/>
    <property type="evidence" value="ECO:0007669"/>
    <property type="project" value="TreeGrafter"/>
</dbReference>
<keyword evidence="3 4" id="KW-0732">Signal</keyword>
<keyword evidence="7" id="KW-1185">Reference proteome</keyword>
<dbReference type="Proteomes" id="UP000242712">
    <property type="component" value="Unassembled WGS sequence"/>
</dbReference>
<evidence type="ECO:0000256" key="2">
    <source>
        <dbReference type="ARBA" id="ARBA00022448"/>
    </source>
</evidence>
<dbReference type="PROSITE" id="PS51257">
    <property type="entry name" value="PROKAR_LIPOPROTEIN"/>
    <property type="match status" value="1"/>
</dbReference>
<evidence type="ECO:0000256" key="1">
    <source>
        <dbReference type="ARBA" id="ARBA00005695"/>
    </source>
</evidence>
<gene>
    <name evidence="6" type="ORF">CD039_09100</name>
</gene>
<dbReference type="PIRSF" id="PIRSF002741">
    <property type="entry name" value="MppA"/>
    <property type="match status" value="1"/>
</dbReference>
<feature type="domain" description="Solute-binding protein family 5" evidence="5">
    <location>
        <begin position="67"/>
        <end position="404"/>
    </location>
</feature>
<sequence>MKKVIAMIASCTLLLAGCGSASQKDQAQTLNVEIPLKTTSIAPYDTDVPVKIGAVEALFKAQSNGKVKKELVKSYQQPSNKELDLTLKDDIHFQNGKKLTGQKVKDSLEESLDNSGLVKGSLPIKSIEADGQEVKIHTSKAYPELVSELASPFAGIYDTKAKGNVKKQPVGTGPYQIKHYRQSQSIEADRYDHYWKGKPKMQHLKVSYQEDGDKRTSDLKSGRADVITDVPVEKMDSLKKDSKTKVSSVSGFRTSLLLYNHTSNKVNKNVREALDRVIDRDSITKHIYKGYAQPATGPFNDKLDYIKDQEPTAQDIKKAKQLLKDEGYDQHHPLKLKMVSYDGRPELPKIAQVIESDAKKANIDIDIRNVDDIEGYLKNKKQWDVSMYSFGTLLRGDTGYFFNQAYMPDGAINKGDYHNQHVVDLIHQLNTTVNTQDRHQLTDQILKASDKDQANSYIAYNDTLIAMNHKVTHLQASPEDIYLVDYKVDKGS</sequence>
<dbReference type="PANTHER" id="PTHR30290:SF9">
    <property type="entry name" value="OLIGOPEPTIDE-BINDING PROTEIN APPA"/>
    <property type="match status" value="1"/>
</dbReference>
<dbReference type="CDD" id="cd08490">
    <property type="entry name" value="PBP2_NikA_DppA_OppA_like_3"/>
    <property type="match status" value="1"/>
</dbReference>
<feature type="signal peptide" evidence="4">
    <location>
        <begin position="1"/>
        <end position="21"/>
    </location>
</feature>
<dbReference type="RefSeq" id="WP_103372042.1">
    <property type="nucleotide sequence ID" value="NZ_CBCRVO010000002.1"/>
</dbReference>
<dbReference type="EMBL" id="PPPX01000016">
    <property type="protein sequence ID" value="POA08241.1"/>
    <property type="molecule type" value="Genomic_DNA"/>
</dbReference>
<accession>A0A2K4FAC6</accession>
<dbReference type="Gene3D" id="3.40.190.10">
    <property type="entry name" value="Periplasmic binding protein-like II"/>
    <property type="match status" value="1"/>
</dbReference>
<dbReference type="InterPro" id="IPR000914">
    <property type="entry name" value="SBP_5_dom"/>
</dbReference>
<dbReference type="Gene3D" id="3.10.105.10">
    <property type="entry name" value="Dipeptide-binding Protein, Domain 3"/>
    <property type="match status" value="1"/>
</dbReference>
<comment type="similarity">
    <text evidence="1">Belongs to the bacterial solute-binding protein 5 family.</text>
</comment>
<keyword evidence="2" id="KW-0813">Transport</keyword>
<dbReference type="PANTHER" id="PTHR30290">
    <property type="entry name" value="PERIPLASMIC BINDING COMPONENT OF ABC TRANSPORTER"/>
    <property type="match status" value="1"/>
</dbReference>
<protein>
    <submittedName>
        <fullName evidence="6">Nickel ABC transporter substrate-binding protein</fullName>
    </submittedName>
</protein>
<evidence type="ECO:0000256" key="4">
    <source>
        <dbReference type="SAM" id="SignalP"/>
    </source>
</evidence>
<dbReference type="GO" id="GO:0042597">
    <property type="term" value="C:periplasmic space"/>
    <property type="evidence" value="ECO:0007669"/>
    <property type="project" value="UniProtKB-ARBA"/>
</dbReference>
<dbReference type="SUPFAM" id="SSF53850">
    <property type="entry name" value="Periplasmic binding protein-like II"/>
    <property type="match status" value="1"/>
</dbReference>
<evidence type="ECO:0000313" key="6">
    <source>
        <dbReference type="EMBL" id="POA08241.1"/>
    </source>
</evidence>
<dbReference type="Pfam" id="PF00496">
    <property type="entry name" value="SBP_bac_5"/>
    <property type="match status" value="1"/>
</dbReference>
<organism evidence="6 7">
    <name type="scientific">Staphylococcus argensis</name>
    <dbReference type="NCBI Taxonomy" id="1607738"/>
    <lineage>
        <taxon>Bacteria</taxon>
        <taxon>Bacillati</taxon>
        <taxon>Bacillota</taxon>
        <taxon>Bacilli</taxon>
        <taxon>Bacillales</taxon>
        <taxon>Staphylococcaceae</taxon>
        <taxon>Staphylococcus</taxon>
    </lineage>
</organism>
<proteinExistence type="inferred from homology"/>